<dbReference type="PANTHER" id="PTHR43133">
    <property type="entry name" value="RNA POLYMERASE ECF-TYPE SIGMA FACTO"/>
    <property type="match status" value="1"/>
</dbReference>
<accession>A0A517ZVH1</accession>
<evidence type="ECO:0000256" key="2">
    <source>
        <dbReference type="ARBA" id="ARBA00023082"/>
    </source>
</evidence>
<dbReference type="InterPro" id="IPR036388">
    <property type="entry name" value="WH-like_DNA-bd_sf"/>
</dbReference>
<reference evidence="5 6" key="1">
    <citation type="submission" date="2019-02" db="EMBL/GenBank/DDBJ databases">
        <title>Deep-cultivation of Planctomycetes and their phenomic and genomic characterization uncovers novel biology.</title>
        <authorList>
            <person name="Wiegand S."/>
            <person name="Jogler M."/>
            <person name="Boedeker C."/>
            <person name="Pinto D."/>
            <person name="Vollmers J."/>
            <person name="Rivas-Marin E."/>
            <person name="Kohn T."/>
            <person name="Peeters S.H."/>
            <person name="Heuer A."/>
            <person name="Rast P."/>
            <person name="Oberbeckmann S."/>
            <person name="Bunk B."/>
            <person name="Jeske O."/>
            <person name="Meyerdierks A."/>
            <person name="Storesund J.E."/>
            <person name="Kallscheuer N."/>
            <person name="Luecker S."/>
            <person name="Lage O.M."/>
            <person name="Pohl T."/>
            <person name="Merkel B.J."/>
            <person name="Hornburger P."/>
            <person name="Mueller R.-W."/>
            <person name="Bruemmer F."/>
            <person name="Labrenz M."/>
            <person name="Spormann A.M."/>
            <person name="Op den Camp H."/>
            <person name="Overmann J."/>
            <person name="Amann R."/>
            <person name="Jetten M.S.M."/>
            <person name="Mascher T."/>
            <person name="Medema M.H."/>
            <person name="Devos D.P."/>
            <person name="Kaster A.-K."/>
            <person name="Ovreas L."/>
            <person name="Rohde M."/>
            <person name="Galperin M.Y."/>
            <person name="Jogler C."/>
        </authorList>
    </citation>
    <scope>NUCLEOTIDE SEQUENCE [LARGE SCALE GENOMIC DNA]</scope>
    <source>
        <strain evidence="5 6">Mal52</strain>
    </source>
</reference>
<dbReference type="InterPro" id="IPR053812">
    <property type="entry name" value="HTH_Sigma70_ECF-like"/>
</dbReference>
<dbReference type="InterPro" id="IPR013324">
    <property type="entry name" value="RNA_pol_sigma_r3/r4-like"/>
</dbReference>
<dbReference type="KEGG" id="sdyn:Mal52_49980"/>
<dbReference type="EMBL" id="CP036276">
    <property type="protein sequence ID" value="QDU46477.1"/>
    <property type="molecule type" value="Genomic_DNA"/>
</dbReference>
<keyword evidence="6" id="KW-1185">Reference proteome</keyword>
<sequence length="174" mass="19644">MAAAGDENAADQLMPLVYDDFRRLANSYLQQESPGHTLRPTALVNEAYLKLVNQTKVDWKSRTHFFAVGAQAMRRILVDHARSKKRVKRGGGARRISLDEELTVSPQRNEDVLDLDEALKKMAEEHPRAAEIVELRFFGGLSVGEAAEVVGVSERTARNDWTFARAWLRRELAL</sequence>
<name>A0A517ZVH1_9PLAN</name>
<proteinExistence type="predicted"/>
<evidence type="ECO:0000256" key="1">
    <source>
        <dbReference type="ARBA" id="ARBA00023015"/>
    </source>
</evidence>
<organism evidence="5 6">
    <name type="scientific">Symmachiella dynata</name>
    <dbReference type="NCBI Taxonomy" id="2527995"/>
    <lineage>
        <taxon>Bacteria</taxon>
        <taxon>Pseudomonadati</taxon>
        <taxon>Planctomycetota</taxon>
        <taxon>Planctomycetia</taxon>
        <taxon>Planctomycetales</taxon>
        <taxon>Planctomycetaceae</taxon>
        <taxon>Symmachiella</taxon>
    </lineage>
</organism>
<keyword evidence="2" id="KW-0731">Sigma factor</keyword>
<keyword evidence="1" id="KW-0805">Transcription regulation</keyword>
<keyword evidence="3" id="KW-0804">Transcription</keyword>
<dbReference type="GO" id="GO:0006352">
    <property type="term" value="P:DNA-templated transcription initiation"/>
    <property type="evidence" value="ECO:0007669"/>
    <property type="project" value="InterPro"/>
</dbReference>
<evidence type="ECO:0000259" key="4">
    <source>
        <dbReference type="Pfam" id="PF07638"/>
    </source>
</evidence>
<evidence type="ECO:0000313" key="5">
    <source>
        <dbReference type="EMBL" id="QDU46477.1"/>
    </source>
</evidence>
<dbReference type="AlphaFoldDB" id="A0A517ZVH1"/>
<dbReference type="NCBIfam" id="TIGR02937">
    <property type="entry name" value="sigma70-ECF"/>
    <property type="match status" value="1"/>
</dbReference>
<dbReference type="Proteomes" id="UP000319383">
    <property type="component" value="Chromosome"/>
</dbReference>
<dbReference type="Pfam" id="PF07638">
    <property type="entry name" value="Sigma70_ECF"/>
    <property type="match status" value="1"/>
</dbReference>
<evidence type="ECO:0000313" key="6">
    <source>
        <dbReference type="Proteomes" id="UP000319383"/>
    </source>
</evidence>
<dbReference type="SUPFAM" id="SSF88659">
    <property type="entry name" value="Sigma3 and sigma4 domains of RNA polymerase sigma factors"/>
    <property type="match status" value="1"/>
</dbReference>
<gene>
    <name evidence="5" type="ORF">Mal52_49980</name>
</gene>
<dbReference type="NCBIfam" id="TIGR02999">
    <property type="entry name" value="Sig-70_X6"/>
    <property type="match status" value="1"/>
</dbReference>
<dbReference type="InterPro" id="IPR014284">
    <property type="entry name" value="RNA_pol_sigma-70_dom"/>
</dbReference>
<dbReference type="InterPro" id="IPR011517">
    <property type="entry name" value="RNA_pol_sigma70_ECF-like"/>
</dbReference>
<dbReference type="PANTHER" id="PTHR43133:SF39">
    <property type="entry name" value="SIMILAR TO RNA POLYMERASE SIGMA-E FACTOR"/>
    <property type="match status" value="1"/>
</dbReference>
<dbReference type="GO" id="GO:0016987">
    <property type="term" value="F:sigma factor activity"/>
    <property type="evidence" value="ECO:0007669"/>
    <property type="project" value="UniProtKB-KW"/>
</dbReference>
<protein>
    <submittedName>
        <fullName evidence="5">RNA polymerase sigma factor</fullName>
    </submittedName>
</protein>
<dbReference type="Gene3D" id="1.10.10.10">
    <property type="entry name" value="Winged helix-like DNA-binding domain superfamily/Winged helix DNA-binding domain"/>
    <property type="match status" value="1"/>
</dbReference>
<dbReference type="InterPro" id="IPR039425">
    <property type="entry name" value="RNA_pol_sigma-70-like"/>
</dbReference>
<feature type="domain" description="RNA polymerase sigma-70 ECF-like HTH" evidence="4">
    <location>
        <begin position="4"/>
        <end position="172"/>
    </location>
</feature>
<evidence type="ECO:0000256" key="3">
    <source>
        <dbReference type="ARBA" id="ARBA00023163"/>
    </source>
</evidence>